<dbReference type="GO" id="GO:0000245">
    <property type="term" value="P:spliceosomal complex assembly"/>
    <property type="evidence" value="ECO:0000318"/>
    <property type="project" value="GO_Central"/>
</dbReference>
<feature type="compositionally biased region" description="Low complexity" evidence="8">
    <location>
        <begin position="167"/>
        <end position="176"/>
    </location>
</feature>
<keyword evidence="3" id="KW-0677">Repeat</keyword>
<dbReference type="AlphaFoldDB" id="H3GIY2"/>
<dbReference type="EMBL" id="DS566013">
    <property type="status" value="NOT_ANNOTATED_CDS"/>
    <property type="molecule type" value="Genomic_DNA"/>
</dbReference>
<dbReference type="PANTHER" id="PTHR23139">
    <property type="entry name" value="RNA-BINDING PROTEIN"/>
    <property type="match status" value="1"/>
</dbReference>
<keyword evidence="11" id="KW-1185">Reference proteome</keyword>
<feature type="region of interest" description="Disordered" evidence="8">
    <location>
        <begin position="166"/>
        <end position="308"/>
    </location>
</feature>
<dbReference type="InterPro" id="IPR012677">
    <property type="entry name" value="Nucleotide-bd_a/b_plait_sf"/>
</dbReference>
<dbReference type="InterPro" id="IPR000504">
    <property type="entry name" value="RRM_dom"/>
</dbReference>
<name>H3GIY2_PHYRM</name>
<dbReference type="FunFam" id="3.30.70.330:FF:000669">
    <property type="entry name" value="U2 snRNP auxiliary factor large subunit"/>
    <property type="match status" value="1"/>
</dbReference>
<dbReference type="VEuPathDB" id="FungiDB:KRP22_5393"/>
<dbReference type="CDD" id="cd12232">
    <property type="entry name" value="RRM3_U2AF65"/>
    <property type="match status" value="1"/>
</dbReference>
<evidence type="ECO:0000256" key="3">
    <source>
        <dbReference type="ARBA" id="ARBA00022737"/>
    </source>
</evidence>
<reference evidence="10" key="2">
    <citation type="submission" date="2015-06" db="UniProtKB">
        <authorList>
            <consortium name="EnsemblProtists"/>
        </authorList>
    </citation>
    <scope>IDENTIFICATION</scope>
    <source>
        <strain evidence="10">Pr102</strain>
    </source>
</reference>
<evidence type="ECO:0000259" key="9">
    <source>
        <dbReference type="PROSITE" id="PS50102"/>
    </source>
</evidence>
<dbReference type="Pfam" id="PF00076">
    <property type="entry name" value="RRM_1"/>
    <property type="match status" value="1"/>
</dbReference>
<dbReference type="InParanoid" id="H3GIY2"/>
<dbReference type="GO" id="GO:0030628">
    <property type="term" value="F:pre-mRNA 3'-splice site binding"/>
    <property type="evidence" value="ECO:0000318"/>
    <property type="project" value="GO_Central"/>
</dbReference>
<dbReference type="VEuPathDB" id="FungiDB:KRP22_5392"/>
<keyword evidence="5" id="KW-0508">mRNA splicing</keyword>
<dbReference type="EnsemblProtists" id="Phyra76050">
    <property type="protein sequence ID" value="Phyra76050"/>
    <property type="gene ID" value="Phyra76050"/>
</dbReference>
<evidence type="ECO:0000313" key="11">
    <source>
        <dbReference type="Proteomes" id="UP000005238"/>
    </source>
</evidence>
<evidence type="ECO:0000256" key="6">
    <source>
        <dbReference type="ARBA" id="ARBA00023242"/>
    </source>
</evidence>
<accession>H3GIY2</accession>
<reference evidence="11" key="1">
    <citation type="journal article" date="2006" name="Science">
        <title>Phytophthora genome sequences uncover evolutionary origins and mechanisms of pathogenesis.</title>
        <authorList>
            <person name="Tyler B.M."/>
            <person name="Tripathy S."/>
            <person name="Zhang X."/>
            <person name="Dehal P."/>
            <person name="Jiang R.H."/>
            <person name="Aerts A."/>
            <person name="Arredondo F.D."/>
            <person name="Baxter L."/>
            <person name="Bensasson D."/>
            <person name="Beynon J.L."/>
            <person name="Chapman J."/>
            <person name="Damasceno C.M."/>
            <person name="Dorrance A.E."/>
            <person name="Dou D."/>
            <person name="Dickerman A.W."/>
            <person name="Dubchak I.L."/>
            <person name="Garbelotto M."/>
            <person name="Gijzen M."/>
            <person name="Gordon S.G."/>
            <person name="Govers F."/>
            <person name="Grunwald N.J."/>
            <person name="Huang W."/>
            <person name="Ivors K.L."/>
            <person name="Jones R.W."/>
            <person name="Kamoun S."/>
            <person name="Krampis K."/>
            <person name="Lamour K.H."/>
            <person name="Lee M.K."/>
            <person name="McDonald W.H."/>
            <person name="Medina M."/>
            <person name="Meijer H.J."/>
            <person name="Nordberg E.K."/>
            <person name="Maclean D.J."/>
            <person name="Ospina-Giraldo M.D."/>
            <person name="Morris P.F."/>
            <person name="Phuntumart V."/>
            <person name="Putnam N.H."/>
            <person name="Rash S."/>
            <person name="Rose J.K."/>
            <person name="Sakihama Y."/>
            <person name="Salamov A.A."/>
            <person name="Savidor A."/>
            <person name="Scheuring C.F."/>
            <person name="Smith B.M."/>
            <person name="Sobral B.W."/>
            <person name="Terry A."/>
            <person name="Torto-Alalibo T.A."/>
            <person name="Win J."/>
            <person name="Xu Z."/>
            <person name="Zhang H."/>
            <person name="Grigoriev I.V."/>
            <person name="Rokhsar D.S."/>
            <person name="Boore J.L."/>
        </authorList>
    </citation>
    <scope>NUCLEOTIDE SEQUENCE [LARGE SCALE GENOMIC DNA]</scope>
    <source>
        <strain evidence="11">Pr102</strain>
    </source>
</reference>
<feature type="domain" description="RRM" evidence="9">
    <location>
        <begin position="622"/>
        <end position="711"/>
    </location>
</feature>
<dbReference type="NCBIfam" id="TIGR01642">
    <property type="entry name" value="U2AF_lg"/>
    <property type="match status" value="1"/>
</dbReference>
<evidence type="ECO:0000256" key="1">
    <source>
        <dbReference type="ARBA" id="ARBA00004123"/>
    </source>
</evidence>
<evidence type="ECO:0000313" key="10">
    <source>
        <dbReference type="EnsemblProtists" id="Phyra76050"/>
    </source>
</evidence>
<dbReference type="CDD" id="cd12230">
    <property type="entry name" value="RRM1_U2AF65"/>
    <property type="match status" value="1"/>
</dbReference>
<dbReference type="PROSITE" id="PS50102">
    <property type="entry name" value="RRM"/>
    <property type="match status" value="3"/>
</dbReference>
<feature type="compositionally biased region" description="Polar residues" evidence="8">
    <location>
        <begin position="341"/>
        <end position="353"/>
    </location>
</feature>
<feature type="compositionally biased region" description="Polar residues" evidence="8">
    <location>
        <begin position="362"/>
        <end position="377"/>
    </location>
</feature>
<dbReference type="Proteomes" id="UP000005238">
    <property type="component" value="Unassembled WGS sequence"/>
</dbReference>
<keyword evidence="2" id="KW-0507">mRNA processing</keyword>
<dbReference type="GO" id="GO:0071004">
    <property type="term" value="C:U2-type prespliceosome"/>
    <property type="evidence" value="ECO:0000318"/>
    <property type="project" value="GO_Central"/>
</dbReference>
<feature type="compositionally biased region" description="Pro residues" evidence="8">
    <location>
        <begin position="177"/>
        <end position="201"/>
    </location>
</feature>
<dbReference type="InterPro" id="IPR035979">
    <property type="entry name" value="RBD_domain_sf"/>
</dbReference>
<dbReference type="GO" id="GO:0000243">
    <property type="term" value="C:commitment complex"/>
    <property type="evidence" value="ECO:0000318"/>
    <property type="project" value="GO_Central"/>
</dbReference>
<dbReference type="Gene3D" id="3.30.70.330">
    <property type="match status" value="3"/>
</dbReference>
<dbReference type="GO" id="GO:0008187">
    <property type="term" value="F:poly-pyrimidine tract binding"/>
    <property type="evidence" value="ECO:0000318"/>
    <property type="project" value="GO_Central"/>
</dbReference>
<dbReference type="SUPFAM" id="SSF54928">
    <property type="entry name" value="RNA-binding domain, RBD"/>
    <property type="match status" value="2"/>
</dbReference>
<feature type="compositionally biased region" description="Basic residues" evidence="8">
    <location>
        <begin position="225"/>
        <end position="265"/>
    </location>
</feature>
<dbReference type="VEuPathDB" id="FungiDB:KRP23_6014"/>
<keyword evidence="4 7" id="KW-0694">RNA-binding</keyword>
<dbReference type="VEuPathDB" id="FungiDB:KRP23_6015"/>
<dbReference type="eggNOG" id="KOG0120">
    <property type="taxonomic scope" value="Eukaryota"/>
</dbReference>
<organism evidence="10 11">
    <name type="scientific">Phytophthora ramorum</name>
    <name type="common">Sudden oak death agent</name>
    <dbReference type="NCBI Taxonomy" id="164328"/>
    <lineage>
        <taxon>Eukaryota</taxon>
        <taxon>Sar</taxon>
        <taxon>Stramenopiles</taxon>
        <taxon>Oomycota</taxon>
        <taxon>Peronosporomycetes</taxon>
        <taxon>Peronosporales</taxon>
        <taxon>Peronosporaceae</taxon>
        <taxon>Phytophthora</taxon>
    </lineage>
</organism>
<dbReference type="HOGENOM" id="CLU_021795_4_0_1"/>
<dbReference type="InterPro" id="IPR006529">
    <property type="entry name" value="U2AF_lg"/>
</dbReference>
<comment type="subcellular location">
    <subcellularLocation>
        <location evidence="1">Nucleus</location>
    </subcellularLocation>
</comment>
<dbReference type="GO" id="GO:0016607">
    <property type="term" value="C:nuclear speck"/>
    <property type="evidence" value="ECO:0000318"/>
    <property type="project" value="GO_Central"/>
</dbReference>
<dbReference type="STRING" id="164328.H3GIY2"/>
<dbReference type="FunFam" id="3.30.70.330:FF:000097">
    <property type="entry name" value="U2 snRNP auxiliary factor large subunit"/>
    <property type="match status" value="1"/>
</dbReference>
<evidence type="ECO:0000256" key="5">
    <source>
        <dbReference type="ARBA" id="ARBA00023187"/>
    </source>
</evidence>
<feature type="domain" description="RRM" evidence="9">
    <location>
        <begin position="497"/>
        <end position="575"/>
    </location>
</feature>
<evidence type="ECO:0000256" key="4">
    <source>
        <dbReference type="ARBA" id="ARBA00022884"/>
    </source>
</evidence>
<feature type="domain" description="RRM" evidence="9">
    <location>
        <begin position="383"/>
        <end position="464"/>
    </location>
</feature>
<proteinExistence type="predicted"/>
<protein>
    <recommendedName>
        <fullName evidence="9">RRM domain-containing protein</fullName>
    </recommendedName>
</protein>
<dbReference type="GO" id="GO:0089701">
    <property type="term" value="C:U2AF complex"/>
    <property type="evidence" value="ECO:0000318"/>
    <property type="project" value="GO_Central"/>
</dbReference>
<feature type="region of interest" description="Disordered" evidence="8">
    <location>
        <begin position="334"/>
        <end position="377"/>
    </location>
</feature>
<keyword evidence="6" id="KW-0539">Nucleus</keyword>
<evidence type="ECO:0000256" key="2">
    <source>
        <dbReference type="ARBA" id="ARBA00022664"/>
    </source>
</evidence>
<evidence type="ECO:0000256" key="8">
    <source>
        <dbReference type="SAM" id="MobiDB-lite"/>
    </source>
</evidence>
<dbReference type="OMA" id="MTQWDIK"/>
<evidence type="ECO:0000256" key="7">
    <source>
        <dbReference type="PROSITE-ProRule" id="PRU00176"/>
    </source>
</evidence>
<sequence length="720" mass="78236">MAFVFLTSTISELSRDSTMPTRVLIALLVMATATHVAGTCDGFNQLRMFLNMNQGGVADSLRDCVAPLLFAPTKWLLTDQASEFCSQEVCVRAVAQLKKMPACTWDSQVPSGSDANTLAIAQQVMRDCGGAYRGAASGGQAVDRDTESSTMAGRGRELTLPAWMKNQQQQQQAGGPAQPPPPSRSSAYPPPPAHLQMPPPAQFANAPEPSNGGRPPVNAGDDRRRGSHRSSRRSRSRSTHRRDRSRSRERRSSRHRSSRDHRSRSRDRERRSSGERSERRASRRSRSRSSSRIVRRRKKSNFDVRPPGVTEENAAAYAAQAILQQNMAALSGSVGPASFGPPQTSSPSMSTGNAPPAPMYNHSHQASTGYGFPGQSQQTRHARRLYVGGIGEIAEPEITAFFNDVIDRALGEKQEGGSVVSVYINRERHFAFVELRTIELTTACMNLDGVAYNGQPLKIRRPNDYNPATVPKDLGPIPQLNLAALGIVSTTVSDGPGKIFIGGLPYHLNEEQVKELLQAFGPLRSFHLVKEVSSNLSKGYGFCEYMDINVTDAACIGLNDMRLGDKTLTVRRAMSQENAKAVASAAGTVNTGLEMGLDPSRAAMQAMSLAGIPSVPLGTPSRVIVLLNMVTPEELEDEEEYADILDDIKGECERFGAVPSLLLPRPRDGIPSAVGKVFVEFGEVQSAQSAATELHGRGFSNRTVAVEYMDEGKYARRELA</sequence>
<feature type="compositionally biased region" description="Basic and acidic residues" evidence="8">
    <location>
        <begin position="266"/>
        <end position="280"/>
    </location>
</feature>
<dbReference type="CDD" id="cd12231">
    <property type="entry name" value="RRM2_U2AF65"/>
    <property type="match status" value="1"/>
</dbReference>
<dbReference type="SMART" id="SM00360">
    <property type="entry name" value="RRM"/>
    <property type="match status" value="3"/>
</dbReference>
<dbReference type="InterPro" id="IPR003954">
    <property type="entry name" value="RRM_euk-type"/>
</dbReference>
<dbReference type="SMART" id="SM00361">
    <property type="entry name" value="RRM_1"/>
    <property type="match status" value="1"/>
</dbReference>
<feature type="compositionally biased region" description="Basic residues" evidence="8">
    <location>
        <begin position="281"/>
        <end position="299"/>
    </location>
</feature>